<dbReference type="CDD" id="cd13360">
    <property type="entry name" value="PH_PLC_fungal"/>
    <property type="match status" value="1"/>
</dbReference>
<sequence>MRSDEIVTVNKKCTINIQEEKTDETYGIRKNIRTIIRRTSDLVSSGELPNEIGPLTYSNLITDDITEYFKSDTTISAKLSTLCNQLKSKGIIMKKITRRKQRLYLFKLGPTLQTITWKNETKTISLDSIKDIRIGEMASNYREEYGIEEQFSGLWLTLIYNISKNKLKTLHLLARDAVEFNAFFNCIYGLVKSRRELMESISVPNNEQFANIHWHHTVSERKEDENNDTLSFEDVRRLCEKFHIYCSSAYLLKFFKLADVNHNSLLNFQEFQTFVKLLKQRQEISTIWTGLTEGKLKMDLQMFTEFLTNVQGESSTDMQIQDLFIEFSMANKGEYLTEEGFTKYLNSQPYLIELKEDYSKPLNHYFIASSHNTYLLGKQIAETPSVEGYIQVLQQGCRCVEIDIWDGDDGPVVCHGFLTPSIPLRNVLGAIRKYAFITSSYPLIISLELNCDKMNQKLASMVIKDTLGHMLYVDHGDSLSLPSPQELRHKIIIKAKKTKIRLGSRSPFSSSPIETTSSISSSYDSEFDSSSNAANPGVATINTETLKRRNSSSSITRIRRIGLKHNIKIIADVLEISGIHGIKFRDFSLPESKTCTHCFSINEKKFDSIRLDNSLNLSLDKHNRRYLMRIYPHALRYKSTNFNPIKFWSLGSQMVATNWQTNDLGQQINLAMFQFSNQRNTIFHSGYVLKPLALLSTVSKEKHIPALYEKLNKLTPLKKVIIKILSAQLLPNSKEVKNTTNKEENFGSSVLMEYISNDDLLDLHIVKNGIRTSTGEVRTIQCKENGFNPIWDSELQMLIRHLDFAFIRFTVIANGIPLATSCLKLSYLRRGYRHIPLYSMEGEQYIFSKLFIYTTIT</sequence>
<dbReference type="PROSITE" id="PS50222">
    <property type="entry name" value="EF_HAND_2"/>
    <property type="match status" value="1"/>
</dbReference>
<dbReference type="OMA" id="HWQREMS"/>
<keyword evidence="4 7" id="KW-0442">Lipid degradation</keyword>
<dbReference type="InterPro" id="IPR001192">
    <property type="entry name" value="PI-PLC_fam"/>
</dbReference>
<comment type="catalytic activity">
    <reaction evidence="7">
        <text>a 1,2-diacyl-sn-glycero-3-phospho-(1D-myo-inositol-4,5-bisphosphate) + H2O = 1D-myo-inositol 1,4,5-trisphosphate + a 1,2-diacyl-sn-glycerol + H(+)</text>
        <dbReference type="Rhea" id="RHEA:33179"/>
        <dbReference type="ChEBI" id="CHEBI:15377"/>
        <dbReference type="ChEBI" id="CHEBI:15378"/>
        <dbReference type="ChEBI" id="CHEBI:17815"/>
        <dbReference type="ChEBI" id="CHEBI:58456"/>
        <dbReference type="ChEBI" id="CHEBI:203600"/>
        <dbReference type="EC" id="3.1.4.11"/>
    </reaction>
</comment>
<dbReference type="PRINTS" id="PR00390">
    <property type="entry name" value="PHPHLIPASEC"/>
</dbReference>
<dbReference type="EC" id="3.1.4.11" evidence="2 7"/>
<dbReference type="CDD" id="cd16207">
    <property type="entry name" value="EFh_ScPlc1p_like"/>
    <property type="match status" value="1"/>
</dbReference>
<accession>G0VE13</accession>
<dbReference type="InterPro" id="IPR017946">
    <property type="entry name" value="PLC-like_Pdiesterase_TIM-brl"/>
</dbReference>
<dbReference type="GO" id="GO:0032958">
    <property type="term" value="P:inositol phosphate biosynthetic process"/>
    <property type="evidence" value="ECO:0007669"/>
    <property type="project" value="EnsemblFungi"/>
</dbReference>
<dbReference type="InParanoid" id="G0VE13"/>
<proteinExistence type="predicted"/>
<dbReference type="Gene3D" id="1.10.238.10">
    <property type="entry name" value="EF-hand"/>
    <property type="match status" value="1"/>
</dbReference>
<evidence type="ECO:0000256" key="6">
    <source>
        <dbReference type="ARBA" id="ARBA00023224"/>
    </source>
</evidence>
<dbReference type="PROSITE" id="PS50008">
    <property type="entry name" value="PIPLC_Y_DOMAIN"/>
    <property type="match status" value="1"/>
</dbReference>
<dbReference type="InterPro" id="IPR000909">
    <property type="entry name" value="PLipase_C_PInositol-sp_X_dom"/>
</dbReference>
<feature type="domain" description="EF-hand" evidence="9">
    <location>
        <begin position="246"/>
        <end position="281"/>
    </location>
</feature>
<dbReference type="PROSITE" id="PS50007">
    <property type="entry name" value="PIPLC_X_DOMAIN"/>
    <property type="match status" value="1"/>
</dbReference>
<dbReference type="Pfam" id="PF00387">
    <property type="entry name" value="PI-PLC-Y"/>
    <property type="match status" value="1"/>
</dbReference>
<dbReference type="GO" id="GO:0009395">
    <property type="term" value="P:phospholipid catabolic process"/>
    <property type="evidence" value="ECO:0007669"/>
    <property type="project" value="EnsemblFungi"/>
</dbReference>
<dbReference type="PANTHER" id="PTHR10336:SF36">
    <property type="entry name" value="1-PHOSPHATIDYLINOSITOL 4,5-BISPHOSPHATE PHOSPHODIESTERASE BETA-4"/>
    <property type="match status" value="1"/>
</dbReference>
<keyword evidence="3 7" id="KW-0378">Hydrolase</keyword>
<keyword evidence="5 7" id="KW-0443">Lipid metabolism</keyword>
<dbReference type="SUPFAM" id="SSF49562">
    <property type="entry name" value="C2 domain (Calcium/lipid-binding domain, CaLB)"/>
    <property type="match status" value="1"/>
</dbReference>
<evidence type="ECO:0000256" key="3">
    <source>
        <dbReference type="ARBA" id="ARBA00022801"/>
    </source>
</evidence>
<dbReference type="Pfam" id="PF00388">
    <property type="entry name" value="PI-PLC-X"/>
    <property type="match status" value="1"/>
</dbReference>
<dbReference type="AlphaFoldDB" id="G0VE13"/>
<dbReference type="SMART" id="SM00149">
    <property type="entry name" value="PLCYc"/>
    <property type="match status" value="1"/>
</dbReference>
<dbReference type="SUPFAM" id="SSF47473">
    <property type="entry name" value="EF-hand"/>
    <property type="match status" value="1"/>
</dbReference>
<dbReference type="InterPro" id="IPR015359">
    <property type="entry name" value="PLC_EF-hand-like"/>
</dbReference>
<dbReference type="FunCoup" id="G0VE13">
    <property type="interactions" value="388"/>
</dbReference>
<dbReference type="Proteomes" id="UP000001640">
    <property type="component" value="Chromosome 4"/>
</dbReference>
<dbReference type="Gene3D" id="2.30.29.30">
    <property type="entry name" value="Pleckstrin-homology domain (PH domain)/Phosphotyrosine-binding domain (PTB)"/>
    <property type="match status" value="1"/>
</dbReference>
<evidence type="ECO:0000256" key="7">
    <source>
        <dbReference type="RuleBase" id="RU361133"/>
    </source>
</evidence>
<evidence type="ECO:0000256" key="1">
    <source>
        <dbReference type="ARBA" id="ARBA00001913"/>
    </source>
</evidence>
<reference evidence="10 11" key="1">
    <citation type="journal article" date="2011" name="Proc. Natl. Acad. Sci. U.S.A.">
        <title>Evolutionary erosion of yeast sex chromosomes by mating-type switching accidents.</title>
        <authorList>
            <person name="Gordon J.L."/>
            <person name="Armisen D."/>
            <person name="Proux-Wera E."/>
            <person name="Oheigeartaigh S.S."/>
            <person name="Byrne K.P."/>
            <person name="Wolfe K.H."/>
        </authorList>
    </citation>
    <scope>NUCLEOTIDE SEQUENCE [LARGE SCALE GENOMIC DNA]</scope>
    <source>
        <strain evidence="11">ATCC 76901 / BCRC 22586 / CBS 4309 / NBRC 1992 / NRRL Y-12630</strain>
    </source>
</reference>
<dbReference type="CDD" id="cd00275">
    <property type="entry name" value="C2_PLC_like"/>
    <property type="match status" value="1"/>
</dbReference>
<dbReference type="InterPro" id="IPR002048">
    <property type="entry name" value="EF_hand_dom"/>
</dbReference>
<comment type="cofactor">
    <cofactor evidence="1">
        <name>Ca(2+)</name>
        <dbReference type="ChEBI" id="CHEBI:29108"/>
    </cofactor>
</comment>
<dbReference type="KEGG" id="ncs:NCAS_0D02230"/>
<dbReference type="Gene3D" id="3.20.20.190">
    <property type="entry name" value="Phosphatidylinositol (PI) phosphodiesterase"/>
    <property type="match status" value="1"/>
</dbReference>
<dbReference type="GeneID" id="96903410"/>
<gene>
    <name evidence="10" type="primary">NCAS0D02230</name>
    <name evidence="10" type="ordered locus">NCAS_0D02230</name>
</gene>
<dbReference type="SMART" id="SM00239">
    <property type="entry name" value="C2"/>
    <property type="match status" value="1"/>
</dbReference>
<evidence type="ECO:0000256" key="5">
    <source>
        <dbReference type="ARBA" id="ARBA00023098"/>
    </source>
</evidence>
<evidence type="ECO:0000313" key="10">
    <source>
        <dbReference type="EMBL" id="CCC69804.1"/>
    </source>
</evidence>
<dbReference type="InterPro" id="IPR001711">
    <property type="entry name" value="PLipase_C_Pinositol-sp_Y"/>
</dbReference>
<dbReference type="InterPro" id="IPR035892">
    <property type="entry name" value="C2_domain_sf"/>
</dbReference>
<protein>
    <recommendedName>
        <fullName evidence="2 7">Phosphoinositide phospholipase C</fullName>
        <ecNumber evidence="2 7">3.1.4.11</ecNumber>
    </recommendedName>
</protein>
<dbReference type="CDD" id="cd08598">
    <property type="entry name" value="PI-PLC1c_yeast"/>
    <property type="match status" value="1"/>
</dbReference>
<evidence type="ECO:0000259" key="8">
    <source>
        <dbReference type="PROSITE" id="PS50008"/>
    </source>
</evidence>
<dbReference type="GO" id="GO:0048015">
    <property type="term" value="P:phosphatidylinositol-mediated signaling"/>
    <property type="evidence" value="ECO:0007669"/>
    <property type="project" value="TreeGrafter"/>
</dbReference>
<dbReference type="InterPro" id="IPR037755">
    <property type="entry name" value="Plc1_PH"/>
</dbReference>
<dbReference type="GO" id="GO:0005509">
    <property type="term" value="F:calcium ion binding"/>
    <property type="evidence" value="ECO:0007669"/>
    <property type="project" value="InterPro"/>
</dbReference>
<name>G0VE13_NAUCA</name>
<dbReference type="SUPFAM" id="SSF50729">
    <property type="entry name" value="PH domain-like"/>
    <property type="match status" value="1"/>
</dbReference>
<evidence type="ECO:0000256" key="4">
    <source>
        <dbReference type="ARBA" id="ARBA00022963"/>
    </source>
</evidence>
<dbReference type="EMBL" id="HE576755">
    <property type="protein sequence ID" value="CCC69804.1"/>
    <property type="molecule type" value="Genomic_DNA"/>
</dbReference>
<evidence type="ECO:0000313" key="11">
    <source>
        <dbReference type="Proteomes" id="UP000001640"/>
    </source>
</evidence>
<dbReference type="InterPro" id="IPR000008">
    <property type="entry name" value="C2_dom"/>
</dbReference>
<dbReference type="GO" id="GO:0004435">
    <property type="term" value="F:phosphatidylinositol-4,5-bisphosphate phospholipase C activity"/>
    <property type="evidence" value="ECO:0007669"/>
    <property type="project" value="UniProtKB-EC"/>
</dbReference>
<dbReference type="GO" id="GO:0051209">
    <property type="term" value="P:release of sequestered calcium ion into cytosol"/>
    <property type="evidence" value="ECO:0007669"/>
    <property type="project" value="TreeGrafter"/>
</dbReference>
<dbReference type="STRING" id="1064592.G0VE13"/>
<dbReference type="PANTHER" id="PTHR10336">
    <property type="entry name" value="PHOSPHOINOSITIDE-SPECIFIC PHOSPHOLIPASE C FAMILY PROTEIN"/>
    <property type="match status" value="1"/>
</dbReference>
<evidence type="ECO:0000256" key="2">
    <source>
        <dbReference type="ARBA" id="ARBA00012368"/>
    </source>
</evidence>
<dbReference type="SMART" id="SM00148">
    <property type="entry name" value="PLCXc"/>
    <property type="match status" value="1"/>
</dbReference>
<organism evidence="10 11">
    <name type="scientific">Naumovozyma castellii</name>
    <name type="common">Yeast</name>
    <name type="synonym">Saccharomyces castellii</name>
    <dbReference type="NCBI Taxonomy" id="27288"/>
    <lineage>
        <taxon>Eukaryota</taxon>
        <taxon>Fungi</taxon>
        <taxon>Dikarya</taxon>
        <taxon>Ascomycota</taxon>
        <taxon>Saccharomycotina</taxon>
        <taxon>Saccharomycetes</taxon>
        <taxon>Saccharomycetales</taxon>
        <taxon>Saccharomycetaceae</taxon>
        <taxon>Naumovozyma</taxon>
    </lineage>
</organism>
<dbReference type="GO" id="GO:0034501">
    <property type="term" value="P:protein localization to kinetochore"/>
    <property type="evidence" value="ECO:0007669"/>
    <property type="project" value="EnsemblFungi"/>
</dbReference>
<reference key="2">
    <citation type="submission" date="2011-08" db="EMBL/GenBank/DDBJ databases">
        <title>Genome sequence of Naumovozyma castellii.</title>
        <authorList>
            <person name="Gordon J.L."/>
            <person name="Armisen D."/>
            <person name="Proux-Wera E."/>
            <person name="OhEigeartaigh S.S."/>
            <person name="Byrne K.P."/>
            <person name="Wolfe K.H."/>
        </authorList>
    </citation>
    <scope>NUCLEOTIDE SEQUENCE</scope>
    <source>
        <strain>Type strain:CBS 4309</strain>
    </source>
</reference>
<dbReference type="OrthoDB" id="269822at2759"/>
<dbReference type="InterPro" id="IPR011993">
    <property type="entry name" value="PH-like_dom_sf"/>
</dbReference>
<dbReference type="Gene3D" id="2.60.40.150">
    <property type="entry name" value="C2 domain"/>
    <property type="match status" value="1"/>
</dbReference>
<dbReference type="RefSeq" id="XP_003676165.1">
    <property type="nucleotide sequence ID" value="XM_003676117.1"/>
</dbReference>
<dbReference type="InterPro" id="IPR011992">
    <property type="entry name" value="EF-hand-dom_pair"/>
</dbReference>
<dbReference type="GO" id="GO:0000776">
    <property type="term" value="C:kinetochore"/>
    <property type="evidence" value="ECO:0007669"/>
    <property type="project" value="EnsemblFungi"/>
</dbReference>
<dbReference type="GO" id="GO:0001402">
    <property type="term" value="P:signal transduction involved in filamentous growth"/>
    <property type="evidence" value="ECO:0007669"/>
    <property type="project" value="EnsemblFungi"/>
</dbReference>
<dbReference type="Pfam" id="PF09279">
    <property type="entry name" value="EF-hand_like"/>
    <property type="match status" value="1"/>
</dbReference>
<dbReference type="HOGENOM" id="CLU_002738_1_2_1"/>
<feature type="domain" description="PI-PLC Y-box" evidence="8">
    <location>
        <begin position="576"/>
        <end position="691"/>
    </location>
</feature>
<keyword evidence="6" id="KW-0807">Transducer</keyword>
<dbReference type="eggNOG" id="KOG0169">
    <property type="taxonomic scope" value="Eukaryota"/>
</dbReference>
<keyword evidence="11" id="KW-1185">Reference proteome</keyword>
<evidence type="ECO:0000259" key="9">
    <source>
        <dbReference type="PROSITE" id="PS50222"/>
    </source>
</evidence>
<dbReference type="SUPFAM" id="SSF51695">
    <property type="entry name" value="PLC-like phosphodiesterases"/>
    <property type="match status" value="1"/>
</dbReference>